<evidence type="ECO:0000256" key="1">
    <source>
        <dbReference type="SAM" id="MobiDB-lite"/>
    </source>
</evidence>
<dbReference type="Proteomes" id="UP001143330">
    <property type="component" value="Unassembled WGS sequence"/>
</dbReference>
<keyword evidence="2" id="KW-1133">Transmembrane helix</keyword>
<evidence type="ECO:0000313" key="4">
    <source>
        <dbReference type="Proteomes" id="UP001143330"/>
    </source>
</evidence>
<feature type="transmembrane region" description="Helical" evidence="2">
    <location>
        <begin position="7"/>
        <end position="24"/>
    </location>
</feature>
<sequence length="237" mass="25542">MQSKWQALACCVGVAALCVLYVLVVPGVRFLDMCAGAGLGAALMWALNEWESGKWGKWERPSRESTKLAAPKRKVAAPRPAAPLRAVVLVRPRPASAALAAPAPVAAPLRSPPPAPAALEADHFWEFDDAARDAPDWDASILAETWAKLRNELAIACDDPPPRETVAVDLPPAAAFGRQSRPMDDSPAYREPQPTPARPPVSRLPMRQPVDSGEKPSPRLARAVPPAFLRPSARRPR</sequence>
<protein>
    <submittedName>
        <fullName evidence="3">Uncharacterized protein</fullName>
    </submittedName>
</protein>
<name>A0A9W6JXP7_9HYPH</name>
<proteinExistence type="predicted"/>
<organism evidence="3 4">
    <name type="scientific">Ancylobacter defluvii</name>
    <dbReference type="NCBI Taxonomy" id="1282440"/>
    <lineage>
        <taxon>Bacteria</taxon>
        <taxon>Pseudomonadati</taxon>
        <taxon>Pseudomonadota</taxon>
        <taxon>Alphaproteobacteria</taxon>
        <taxon>Hyphomicrobiales</taxon>
        <taxon>Xanthobacteraceae</taxon>
        <taxon>Ancylobacter</taxon>
    </lineage>
</organism>
<evidence type="ECO:0000256" key="2">
    <source>
        <dbReference type="SAM" id="Phobius"/>
    </source>
</evidence>
<keyword evidence="2" id="KW-0812">Transmembrane</keyword>
<accession>A0A9W6JXP7</accession>
<dbReference type="EMBL" id="BSFM01000013">
    <property type="protein sequence ID" value="GLK84486.1"/>
    <property type="molecule type" value="Genomic_DNA"/>
</dbReference>
<reference evidence="3" key="2">
    <citation type="submission" date="2023-01" db="EMBL/GenBank/DDBJ databases">
        <authorList>
            <person name="Sun Q."/>
            <person name="Evtushenko L."/>
        </authorList>
    </citation>
    <scope>NUCLEOTIDE SEQUENCE</scope>
    <source>
        <strain evidence="3">VKM B-2789</strain>
    </source>
</reference>
<dbReference type="RefSeq" id="WP_213361439.1">
    <property type="nucleotide sequence ID" value="NZ_BSFM01000013.1"/>
</dbReference>
<dbReference type="AlphaFoldDB" id="A0A9W6JXP7"/>
<gene>
    <name evidence="3" type="ORF">GCM10017653_25560</name>
</gene>
<comment type="caution">
    <text evidence="3">The sequence shown here is derived from an EMBL/GenBank/DDBJ whole genome shotgun (WGS) entry which is preliminary data.</text>
</comment>
<evidence type="ECO:0000313" key="3">
    <source>
        <dbReference type="EMBL" id="GLK84486.1"/>
    </source>
</evidence>
<keyword evidence="4" id="KW-1185">Reference proteome</keyword>
<keyword evidence="2" id="KW-0472">Membrane</keyword>
<feature type="region of interest" description="Disordered" evidence="1">
    <location>
        <begin position="171"/>
        <end position="237"/>
    </location>
</feature>
<reference evidence="3" key="1">
    <citation type="journal article" date="2014" name="Int. J. Syst. Evol. Microbiol.">
        <title>Complete genome sequence of Corynebacterium casei LMG S-19264T (=DSM 44701T), isolated from a smear-ripened cheese.</title>
        <authorList>
            <consortium name="US DOE Joint Genome Institute (JGI-PGF)"/>
            <person name="Walter F."/>
            <person name="Albersmeier A."/>
            <person name="Kalinowski J."/>
            <person name="Ruckert C."/>
        </authorList>
    </citation>
    <scope>NUCLEOTIDE SEQUENCE</scope>
    <source>
        <strain evidence="3">VKM B-2789</strain>
    </source>
</reference>